<reference evidence="3 4" key="1">
    <citation type="journal article" date="2019" name="Int. J. Syst. Evol. Microbiol.">
        <title>The Global Catalogue of Microorganisms (GCM) 10K type strain sequencing project: providing services to taxonomists for standard genome sequencing and annotation.</title>
        <authorList>
            <consortium name="The Broad Institute Genomics Platform"/>
            <consortium name="The Broad Institute Genome Sequencing Center for Infectious Disease"/>
            <person name="Wu L."/>
            <person name="Ma J."/>
        </authorList>
    </citation>
    <scope>NUCLEOTIDE SEQUENCE [LARGE SCALE GENOMIC DNA]</scope>
    <source>
        <strain evidence="3 4">PSRA2</strain>
    </source>
</reference>
<feature type="region of interest" description="Disordered" evidence="1">
    <location>
        <begin position="349"/>
        <end position="369"/>
    </location>
</feature>
<keyword evidence="4" id="KW-1185">Reference proteome</keyword>
<name>A0ABD5UED9_9EURY</name>
<evidence type="ECO:0000313" key="4">
    <source>
        <dbReference type="Proteomes" id="UP001596406"/>
    </source>
</evidence>
<keyword evidence="2" id="KW-0812">Transmembrane</keyword>
<feature type="compositionally biased region" description="Polar residues" evidence="1">
    <location>
        <begin position="75"/>
        <end position="84"/>
    </location>
</feature>
<keyword evidence="2" id="KW-1133">Transmembrane helix</keyword>
<organism evidence="3 4">
    <name type="scientific">Halomarina ordinaria</name>
    <dbReference type="NCBI Taxonomy" id="3033939"/>
    <lineage>
        <taxon>Archaea</taxon>
        <taxon>Methanobacteriati</taxon>
        <taxon>Methanobacteriota</taxon>
        <taxon>Stenosarchaea group</taxon>
        <taxon>Halobacteria</taxon>
        <taxon>Halobacteriales</taxon>
        <taxon>Natronomonadaceae</taxon>
        <taxon>Halomarina</taxon>
    </lineage>
</organism>
<feature type="compositionally biased region" description="Acidic residues" evidence="1">
    <location>
        <begin position="61"/>
        <end position="73"/>
    </location>
</feature>
<feature type="compositionally biased region" description="Polar residues" evidence="1">
    <location>
        <begin position="279"/>
        <end position="292"/>
    </location>
</feature>
<accession>A0ABD5UED9</accession>
<gene>
    <name evidence="3" type="ORF">ACFQHK_11570</name>
</gene>
<evidence type="ECO:0000256" key="1">
    <source>
        <dbReference type="SAM" id="MobiDB-lite"/>
    </source>
</evidence>
<evidence type="ECO:0000256" key="2">
    <source>
        <dbReference type="SAM" id="Phobius"/>
    </source>
</evidence>
<keyword evidence="2" id="KW-0472">Membrane</keyword>
<dbReference type="EMBL" id="JBHSXM010000001">
    <property type="protein sequence ID" value="MFC6837144.1"/>
    <property type="molecule type" value="Genomic_DNA"/>
</dbReference>
<feature type="region of interest" description="Disordered" evidence="1">
    <location>
        <begin position="56"/>
        <end position="318"/>
    </location>
</feature>
<sequence length="561" mass="57968">MAPDRRQTRSGGSRGADDSILESIGGMTVAAVAAAVLLVAVGSVVVWGVLPMLDDRAAAGDENDTIDTTDDITDAASSETNGTDDGTESESGEGVADEDDDGTGDSDPPDGADDGDTSSSDDSDSSDGASDDGADSDDSDSTDDSVTDESDDGSDDPDVNDDGSDDSNTDDSTDSDDSDADDGDSDDESSDGDSEGSDDSDDSSDDSSADDSDNSDDSDDSDDSDNSDDSDDSDDSDNSDDSDDSDDSSADDSDDSDDSDSDDSAASDGETHTLVVDGQQASTSTYQVTVSGELTPLRGGTDDDTIGPDGSTLSGQVDDGYDAYEFTGDLRQVQVSGKAVVKVDGEVVARAGGATDQRPDDQNDESETSPYAVQFDGHEGVWEGEMTVDGESETVPSQGARFEPAADAETVRAEATNYEYDSPVSLAFEHDGETYFDETVRDKYGAVGFDYEAGASASGDAVTGDHEVTLDRDGVLFVTKEYQTDDGVLTTMEKRYPDAGETTTIEGDADLRGVSVEFGYPDGVPSDGEFTGTLTYPDGSTETASGDYSAEFSLGTAPSYY</sequence>
<protein>
    <submittedName>
        <fullName evidence="3">Uncharacterized protein</fullName>
    </submittedName>
</protein>
<evidence type="ECO:0000313" key="3">
    <source>
        <dbReference type="EMBL" id="MFC6837144.1"/>
    </source>
</evidence>
<dbReference type="AlphaFoldDB" id="A0ABD5UED9"/>
<proteinExistence type="predicted"/>
<dbReference type="RefSeq" id="WP_304448814.1">
    <property type="nucleotide sequence ID" value="NZ_JARRAH010000001.1"/>
</dbReference>
<feature type="transmembrane region" description="Helical" evidence="2">
    <location>
        <begin position="20"/>
        <end position="50"/>
    </location>
</feature>
<comment type="caution">
    <text evidence="3">The sequence shown here is derived from an EMBL/GenBank/DDBJ whole genome shotgun (WGS) entry which is preliminary data.</text>
</comment>
<dbReference type="Proteomes" id="UP001596406">
    <property type="component" value="Unassembled WGS sequence"/>
</dbReference>
<feature type="compositionally biased region" description="Acidic residues" evidence="1">
    <location>
        <begin position="85"/>
        <end position="265"/>
    </location>
</feature>